<comment type="catalytic activity">
    <reaction evidence="7 9">
        <text>tRNA(Pro) + L-proline + ATP = L-prolyl-tRNA(Pro) + AMP + diphosphate</text>
        <dbReference type="Rhea" id="RHEA:14305"/>
        <dbReference type="Rhea" id="RHEA-COMP:9700"/>
        <dbReference type="Rhea" id="RHEA-COMP:9702"/>
        <dbReference type="ChEBI" id="CHEBI:30616"/>
        <dbReference type="ChEBI" id="CHEBI:33019"/>
        <dbReference type="ChEBI" id="CHEBI:60039"/>
        <dbReference type="ChEBI" id="CHEBI:78442"/>
        <dbReference type="ChEBI" id="CHEBI:78532"/>
        <dbReference type="ChEBI" id="CHEBI:456215"/>
        <dbReference type="EC" id="6.1.1.15"/>
    </reaction>
</comment>
<dbReference type="InterPro" id="IPR036621">
    <property type="entry name" value="Anticodon-bd_dom_sf"/>
</dbReference>
<evidence type="ECO:0000256" key="1">
    <source>
        <dbReference type="ARBA" id="ARBA00022490"/>
    </source>
</evidence>
<dbReference type="EC" id="6.1.1.15" evidence="9"/>
<evidence type="ECO:0000256" key="7">
    <source>
        <dbReference type="ARBA" id="ARBA00047671"/>
    </source>
</evidence>
<dbReference type="GO" id="GO:0006433">
    <property type="term" value="P:prolyl-tRNA aminoacylation"/>
    <property type="evidence" value="ECO:0007669"/>
    <property type="project" value="UniProtKB-UniRule"/>
</dbReference>
<dbReference type="Pfam" id="PF00587">
    <property type="entry name" value="tRNA-synt_2b"/>
    <property type="match status" value="1"/>
</dbReference>
<evidence type="ECO:0000313" key="11">
    <source>
        <dbReference type="EMBL" id="MBC2600948.1"/>
    </source>
</evidence>
<dbReference type="Pfam" id="PF03129">
    <property type="entry name" value="HGTP_anticodon"/>
    <property type="match status" value="1"/>
</dbReference>
<protein>
    <recommendedName>
        <fullName evidence="9">Proline--tRNA ligase</fullName>
        <ecNumber evidence="9">6.1.1.15</ecNumber>
    </recommendedName>
    <alternativeName>
        <fullName evidence="9">Prolyl-tRNA synthetase</fullName>
        <shortName evidence="9">ProRS</shortName>
    </alternativeName>
</protein>
<keyword evidence="12" id="KW-1185">Reference proteome</keyword>
<dbReference type="CDD" id="cd00778">
    <property type="entry name" value="ProRS_core_arch_euk"/>
    <property type="match status" value="1"/>
</dbReference>
<dbReference type="InterPro" id="IPR004154">
    <property type="entry name" value="Anticodon-bd"/>
</dbReference>
<dbReference type="SUPFAM" id="SSF52954">
    <property type="entry name" value="Class II aaRS ABD-related"/>
    <property type="match status" value="1"/>
</dbReference>
<evidence type="ECO:0000256" key="6">
    <source>
        <dbReference type="ARBA" id="ARBA00023146"/>
    </source>
</evidence>
<dbReference type="GO" id="GO:0005737">
    <property type="term" value="C:cytoplasm"/>
    <property type="evidence" value="ECO:0007669"/>
    <property type="project" value="UniProtKB-SubCell"/>
</dbReference>
<keyword evidence="3 9" id="KW-0547">Nucleotide-binding</keyword>
<evidence type="ECO:0000256" key="9">
    <source>
        <dbReference type="HAMAP-Rule" id="MF_01571"/>
    </source>
</evidence>
<dbReference type="Pfam" id="PF09180">
    <property type="entry name" value="ProRS-C_1"/>
    <property type="match status" value="1"/>
</dbReference>
<evidence type="ECO:0000256" key="4">
    <source>
        <dbReference type="ARBA" id="ARBA00022840"/>
    </source>
</evidence>
<dbReference type="InterPro" id="IPR016061">
    <property type="entry name" value="Pro-tRNA_ligase_II_C"/>
</dbReference>
<dbReference type="InterPro" id="IPR006195">
    <property type="entry name" value="aa-tRNA-synth_II"/>
</dbReference>
<evidence type="ECO:0000256" key="3">
    <source>
        <dbReference type="ARBA" id="ARBA00022741"/>
    </source>
</evidence>
<comment type="subunit">
    <text evidence="9">Homodimer.</text>
</comment>
<feature type="domain" description="Aminoacyl-transfer RNA synthetases class-II family profile" evidence="10">
    <location>
        <begin position="46"/>
        <end position="296"/>
    </location>
</feature>
<dbReference type="GO" id="GO:0005524">
    <property type="term" value="F:ATP binding"/>
    <property type="evidence" value="ECO:0007669"/>
    <property type="project" value="UniProtKB-UniRule"/>
</dbReference>
<dbReference type="PANTHER" id="PTHR43382:SF2">
    <property type="entry name" value="BIFUNCTIONAL GLUTAMATE_PROLINE--TRNA LIGASE"/>
    <property type="match status" value="1"/>
</dbReference>
<dbReference type="PANTHER" id="PTHR43382">
    <property type="entry name" value="PROLYL-TRNA SYNTHETASE"/>
    <property type="match status" value="1"/>
</dbReference>
<dbReference type="RefSeq" id="WP_185691682.1">
    <property type="nucleotide sequence ID" value="NZ_JACHVA010000040.1"/>
</dbReference>
<dbReference type="Proteomes" id="UP000525652">
    <property type="component" value="Unassembled WGS sequence"/>
</dbReference>
<keyword evidence="2 9" id="KW-0436">Ligase</keyword>
<name>A0A7X1E3G0_9BACT</name>
<evidence type="ECO:0000256" key="8">
    <source>
        <dbReference type="ARBA" id="ARBA00060806"/>
    </source>
</evidence>
<dbReference type="AlphaFoldDB" id="A0A7X1E3G0"/>
<keyword evidence="6 9" id="KW-0030">Aminoacyl-tRNA synthetase</keyword>
<reference evidence="11 12" key="1">
    <citation type="submission" date="2020-07" db="EMBL/GenBank/DDBJ databases">
        <authorList>
            <person name="Feng X."/>
        </authorList>
    </citation>
    <scope>NUCLEOTIDE SEQUENCE [LARGE SCALE GENOMIC DNA]</scope>
    <source>
        <strain evidence="11 12">JCM14086</strain>
    </source>
</reference>
<dbReference type="GO" id="GO:0004827">
    <property type="term" value="F:proline-tRNA ligase activity"/>
    <property type="evidence" value="ECO:0007669"/>
    <property type="project" value="UniProtKB-UniRule"/>
</dbReference>
<dbReference type="NCBIfam" id="TIGR00408">
    <property type="entry name" value="proS_fam_I"/>
    <property type="match status" value="1"/>
</dbReference>
<comment type="function">
    <text evidence="9">Catalyzes the attachment of proline to tRNA(Pro) in a two-step reaction: proline is first activated by ATP to form Pro-AMP and then transferred to the acceptor end of tRNA(Pro).</text>
</comment>
<dbReference type="SUPFAM" id="SSF64586">
    <property type="entry name" value="C-terminal domain of ProRS"/>
    <property type="match status" value="1"/>
</dbReference>
<dbReference type="SMART" id="SM00946">
    <property type="entry name" value="ProRS-C_1"/>
    <property type="match status" value="1"/>
</dbReference>
<evidence type="ECO:0000256" key="5">
    <source>
        <dbReference type="ARBA" id="ARBA00022917"/>
    </source>
</evidence>
<dbReference type="FunFam" id="3.30.930.10:FF:000023">
    <property type="entry name" value="Proline--tRNA ligase"/>
    <property type="match status" value="1"/>
</dbReference>
<proteinExistence type="inferred from homology"/>
<organism evidence="11 12">
    <name type="scientific">Puniceicoccus vermicola</name>
    <dbReference type="NCBI Taxonomy" id="388746"/>
    <lineage>
        <taxon>Bacteria</taxon>
        <taxon>Pseudomonadati</taxon>
        <taxon>Verrucomicrobiota</taxon>
        <taxon>Opitutia</taxon>
        <taxon>Puniceicoccales</taxon>
        <taxon>Puniceicoccaceae</taxon>
        <taxon>Puniceicoccus</taxon>
    </lineage>
</organism>
<comment type="caution">
    <text evidence="11">The sequence shown here is derived from an EMBL/GenBank/DDBJ whole genome shotgun (WGS) entry which is preliminary data.</text>
</comment>
<dbReference type="InterPro" id="IPR002314">
    <property type="entry name" value="aa-tRNA-synt_IIb"/>
</dbReference>
<dbReference type="Gene3D" id="3.40.50.800">
    <property type="entry name" value="Anticodon-binding domain"/>
    <property type="match status" value="1"/>
</dbReference>
<dbReference type="EMBL" id="JACHVA010000040">
    <property type="protein sequence ID" value="MBC2600948.1"/>
    <property type="molecule type" value="Genomic_DNA"/>
</dbReference>
<comment type="subcellular location">
    <subcellularLocation>
        <location evidence="9">Cytoplasm</location>
    </subcellularLocation>
</comment>
<comment type="similarity">
    <text evidence="8 9">Belongs to the class-II aminoacyl-tRNA synthetase family. ProS type 3 subfamily.</text>
</comment>
<dbReference type="InterPro" id="IPR017449">
    <property type="entry name" value="Pro-tRNA_synth_II"/>
</dbReference>
<evidence type="ECO:0000259" key="10">
    <source>
        <dbReference type="PROSITE" id="PS50862"/>
    </source>
</evidence>
<evidence type="ECO:0000256" key="2">
    <source>
        <dbReference type="ARBA" id="ARBA00022598"/>
    </source>
</evidence>
<keyword evidence="1 9" id="KW-0963">Cytoplasm</keyword>
<dbReference type="GO" id="GO:0017101">
    <property type="term" value="C:aminoacyl-tRNA synthetase multienzyme complex"/>
    <property type="evidence" value="ECO:0007669"/>
    <property type="project" value="TreeGrafter"/>
</dbReference>
<dbReference type="InterPro" id="IPR004499">
    <property type="entry name" value="Pro-tRNA-ligase_IIa_arc-type"/>
</dbReference>
<keyword evidence="4 9" id="KW-0067">ATP-binding</keyword>
<gene>
    <name evidence="9" type="primary">proS</name>
    <name evidence="11" type="ORF">H5P30_04055</name>
</gene>
<dbReference type="PROSITE" id="PS50862">
    <property type="entry name" value="AA_TRNA_LIGASE_II"/>
    <property type="match status" value="1"/>
</dbReference>
<dbReference type="InterPro" id="IPR033721">
    <property type="entry name" value="ProRS_core_arch_euk"/>
</dbReference>
<sequence>MAKKQRTAIEPTRAENYPEWYQQVIKAADLAENSPVRGCMVIKPWGYGLWENIQKVLDRMFKETGHENAYFPLFIPRSFLQKEAEHVDGFAKECAVVTHSRLEADENGVLQPTGELEEPLIVRPTSETIIGEMYSKWVQSYRDLPILINQWANVVRWEMRTRLFLRTAEFLWQEGHTVHATQEEAVEETLKMLDVYETFARDYLAVPVIKGEKTAAERFPGAVSTYSIEAMMQDRKALQAGTSHFLGQNFAKSSEIKFLSSEGQEEYAWTTSWGVSTRLVGAMIMVHSDDDGLVLPPKLAPRHVVIIPVIPKEEHRDAVTDYCRKLQGELLGCNYGDQPLRVELDERDMRGGEKVWGWVKKGVPVRLEVGPRDVENDAVFLGRRDKAAKDRQTVSRKDLLQSIEGILGDIHEALYQRALKFQKENTKRIETKEEFYSWFANEKESGFVICPWAGSAELEKEISTETKVTIRCIPMDEKKTGTCPFTGTENAPMAVFARSY</sequence>
<dbReference type="SUPFAM" id="SSF55681">
    <property type="entry name" value="Class II aaRS and biotin synthetases"/>
    <property type="match status" value="1"/>
</dbReference>
<keyword evidence="5 9" id="KW-0648">Protein biosynthesis</keyword>
<dbReference type="InterPro" id="IPR045864">
    <property type="entry name" value="aa-tRNA-synth_II/BPL/LPL"/>
</dbReference>
<comment type="domain">
    <text evidence="9">Consists of three domains: the N-terminal catalytic domain, the anticodon-binding domain and the C-terminal extension.</text>
</comment>
<dbReference type="Gene3D" id="3.30.110.30">
    <property type="entry name" value="C-terminal domain of ProRS"/>
    <property type="match status" value="1"/>
</dbReference>
<evidence type="ECO:0000313" key="12">
    <source>
        <dbReference type="Proteomes" id="UP000525652"/>
    </source>
</evidence>
<dbReference type="HAMAP" id="MF_01571">
    <property type="entry name" value="Pro_tRNA_synth_type3"/>
    <property type="match status" value="1"/>
</dbReference>
<dbReference type="Gene3D" id="3.30.930.10">
    <property type="entry name" value="Bira Bifunctional Protein, Domain 2"/>
    <property type="match status" value="1"/>
</dbReference>
<accession>A0A7X1E3G0</accession>